<dbReference type="Proteomes" id="UP000253209">
    <property type="component" value="Unassembled WGS sequence"/>
</dbReference>
<feature type="transmembrane region" description="Helical" evidence="6">
    <location>
        <begin position="75"/>
        <end position="93"/>
    </location>
</feature>
<dbReference type="InterPro" id="IPR000620">
    <property type="entry name" value="EamA_dom"/>
</dbReference>
<accession>A0A367GNQ0</accession>
<feature type="domain" description="EamA" evidence="7">
    <location>
        <begin position="12"/>
        <end position="145"/>
    </location>
</feature>
<dbReference type="InterPro" id="IPR050638">
    <property type="entry name" value="AA-Vitamin_Transporters"/>
</dbReference>
<evidence type="ECO:0000256" key="6">
    <source>
        <dbReference type="SAM" id="Phobius"/>
    </source>
</evidence>
<keyword evidence="9" id="KW-1185">Reference proteome</keyword>
<reference evidence="8 9" key="1">
    <citation type="submission" date="2018-05" db="EMBL/GenBank/DDBJ databases">
        <title>Mucilaginibacter hurinus sp. nov., isolated from briquette warehouse soil.</title>
        <authorList>
            <person name="Choi L."/>
        </authorList>
    </citation>
    <scope>NUCLEOTIDE SEQUENCE [LARGE SCALE GENOMIC DNA]</scope>
    <source>
        <strain evidence="8 9">ZR32</strain>
    </source>
</reference>
<evidence type="ECO:0000256" key="2">
    <source>
        <dbReference type="ARBA" id="ARBA00007362"/>
    </source>
</evidence>
<dbReference type="SUPFAM" id="SSF103481">
    <property type="entry name" value="Multidrug resistance efflux transporter EmrE"/>
    <property type="match status" value="2"/>
</dbReference>
<dbReference type="RefSeq" id="WP_114004730.1">
    <property type="nucleotide sequence ID" value="NZ_QGDC01000004.1"/>
</dbReference>
<feature type="transmembrane region" description="Helical" evidence="6">
    <location>
        <begin position="158"/>
        <end position="180"/>
    </location>
</feature>
<comment type="caution">
    <text evidence="8">The sequence shown here is derived from an EMBL/GenBank/DDBJ whole genome shotgun (WGS) entry which is preliminary data.</text>
</comment>
<comment type="subcellular location">
    <subcellularLocation>
        <location evidence="1">Membrane</location>
        <topology evidence="1">Multi-pass membrane protein</topology>
    </subcellularLocation>
</comment>
<keyword evidence="3 6" id="KW-0812">Transmembrane</keyword>
<dbReference type="Pfam" id="PF00892">
    <property type="entry name" value="EamA"/>
    <property type="match status" value="2"/>
</dbReference>
<dbReference type="OrthoDB" id="9812547at2"/>
<evidence type="ECO:0000256" key="5">
    <source>
        <dbReference type="ARBA" id="ARBA00023136"/>
    </source>
</evidence>
<organism evidence="8 9">
    <name type="scientific">Mucilaginibacter hurinus</name>
    <dbReference type="NCBI Taxonomy" id="2201324"/>
    <lineage>
        <taxon>Bacteria</taxon>
        <taxon>Pseudomonadati</taxon>
        <taxon>Bacteroidota</taxon>
        <taxon>Sphingobacteriia</taxon>
        <taxon>Sphingobacteriales</taxon>
        <taxon>Sphingobacteriaceae</taxon>
        <taxon>Mucilaginibacter</taxon>
    </lineage>
</organism>
<dbReference type="PANTHER" id="PTHR32322:SF2">
    <property type="entry name" value="EAMA DOMAIN-CONTAINING PROTEIN"/>
    <property type="match status" value="1"/>
</dbReference>
<feature type="domain" description="EamA" evidence="7">
    <location>
        <begin position="164"/>
        <end position="300"/>
    </location>
</feature>
<feature type="transmembrane region" description="Helical" evidence="6">
    <location>
        <begin position="231"/>
        <end position="250"/>
    </location>
</feature>
<evidence type="ECO:0000256" key="3">
    <source>
        <dbReference type="ARBA" id="ARBA00022692"/>
    </source>
</evidence>
<feature type="transmembrane region" description="Helical" evidence="6">
    <location>
        <begin position="192"/>
        <end position="211"/>
    </location>
</feature>
<keyword evidence="4 6" id="KW-1133">Transmembrane helix</keyword>
<comment type="similarity">
    <text evidence="2">Belongs to the EamA transporter family.</text>
</comment>
<feature type="transmembrane region" description="Helical" evidence="6">
    <location>
        <begin position="287"/>
        <end position="304"/>
    </location>
</feature>
<feature type="transmembrane region" description="Helical" evidence="6">
    <location>
        <begin position="129"/>
        <end position="146"/>
    </location>
</feature>
<dbReference type="AlphaFoldDB" id="A0A367GNQ0"/>
<evidence type="ECO:0000313" key="9">
    <source>
        <dbReference type="Proteomes" id="UP000253209"/>
    </source>
</evidence>
<feature type="transmembrane region" description="Helical" evidence="6">
    <location>
        <begin position="12"/>
        <end position="35"/>
    </location>
</feature>
<name>A0A367GNQ0_9SPHI</name>
<evidence type="ECO:0000259" key="7">
    <source>
        <dbReference type="Pfam" id="PF00892"/>
    </source>
</evidence>
<sequence length="315" mass="33914">MTTPTKTTSTLWVIVAFAVIYVVWGSTYFFIQMAIHGIPPFVMGAIRFLLAGMLMLAWCVFTGEKLGTLKKNKHVFISGVMMLFGGNGALIWAEQSVPSGLAAILVSAGPIWFVLLDKSHWHINFKSKSIMSGLVIGFGGVVLLFSEQLSGALNTHSFAQLPELCVLIFGSIMWASGSLYAKHKAHGTNATVNATLQMLAAGIAFIPGILINNELKGFSVSTVPASAWWAVAYLVTFGSIIGFSAYVWLLKVRSAAQVSTHSYVNPVIAVILGVAFAGEQISIKQVIGLVIILCSVLLINMATYRKAKRRKAATI</sequence>
<feature type="transmembrane region" description="Helical" evidence="6">
    <location>
        <begin position="41"/>
        <end position="63"/>
    </location>
</feature>
<dbReference type="InterPro" id="IPR037185">
    <property type="entry name" value="EmrE-like"/>
</dbReference>
<proteinExistence type="inferred from homology"/>
<feature type="transmembrane region" description="Helical" evidence="6">
    <location>
        <begin position="99"/>
        <end position="117"/>
    </location>
</feature>
<keyword evidence="5 6" id="KW-0472">Membrane</keyword>
<dbReference type="GO" id="GO:0016020">
    <property type="term" value="C:membrane"/>
    <property type="evidence" value="ECO:0007669"/>
    <property type="project" value="UniProtKB-SubCell"/>
</dbReference>
<protein>
    <submittedName>
        <fullName evidence="8">EamA family transporter</fullName>
    </submittedName>
</protein>
<gene>
    <name evidence="8" type="ORF">DJ568_07910</name>
</gene>
<evidence type="ECO:0000256" key="1">
    <source>
        <dbReference type="ARBA" id="ARBA00004141"/>
    </source>
</evidence>
<evidence type="ECO:0000313" key="8">
    <source>
        <dbReference type="EMBL" id="RCH55107.1"/>
    </source>
</evidence>
<evidence type="ECO:0000256" key="4">
    <source>
        <dbReference type="ARBA" id="ARBA00022989"/>
    </source>
</evidence>
<dbReference type="EMBL" id="QGDC01000004">
    <property type="protein sequence ID" value="RCH55107.1"/>
    <property type="molecule type" value="Genomic_DNA"/>
</dbReference>
<feature type="transmembrane region" description="Helical" evidence="6">
    <location>
        <begin position="262"/>
        <end position="281"/>
    </location>
</feature>
<dbReference type="PANTHER" id="PTHR32322">
    <property type="entry name" value="INNER MEMBRANE TRANSPORTER"/>
    <property type="match status" value="1"/>
</dbReference>